<evidence type="ECO:0000313" key="3">
    <source>
        <dbReference type="Proteomes" id="UP000199356"/>
    </source>
</evidence>
<dbReference type="AlphaFoldDB" id="A0A1I5SGK7"/>
<proteinExistence type="predicted"/>
<reference evidence="2 3" key="1">
    <citation type="submission" date="2016-10" db="EMBL/GenBank/DDBJ databases">
        <authorList>
            <person name="de Groot N.N."/>
        </authorList>
    </citation>
    <scope>NUCLEOTIDE SEQUENCE [LARGE SCALE GENOMIC DNA]</scope>
    <source>
        <strain evidence="2 3">DSM 19547</strain>
    </source>
</reference>
<evidence type="ECO:0000313" key="2">
    <source>
        <dbReference type="EMBL" id="SFP69831.1"/>
    </source>
</evidence>
<dbReference type="Proteomes" id="UP000199356">
    <property type="component" value="Unassembled WGS sequence"/>
</dbReference>
<dbReference type="SUPFAM" id="SSF54427">
    <property type="entry name" value="NTF2-like"/>
    <property type="match status" value="1"/>
</dbReference>
<dbReference type="Gene3D" id="3.10.450.50">
    <property type="match status" value="1"/>
</dbReference>
<keyword evidence="2" id="KW-0413">Isomerase</keyword>
<keyword evidence="3" id="KW-1185">Reference proteome</keyword>
<name>A0A1I5SGK7_9RHOB</name>
<dbReference type="OrthoDB" id="336094at2"/>
<dbReference type="GO" id="GO:0016853">
    <property type="term" value="F:isomerase activity"/>
    <property type="evidence" value="ECO:0007669"/>
    <property type="project" value="UniProtKB-KW"/>
</dbReference>
<accession>A0A1I5SGK7</accession>
<sequence length="130" mass="14752">MARTLSDIAQRLVAACRTGDTQPMVQELYAENAESVEPFAGPGMDSRIAHGREAILGKHEWWEQTFEVHDLSVEGPFLHGEDRFAVIFEVEATNRQTGERSRMKEVGVYYVQDGQVAREEFFFTPDQDDA</sequence>
<dbReference type="Pfam" id="PF20409">
    <property type="entry name" value="SnoaL_5"/>
    <property type="match status" value="1"/>
</dbReference>
<dbReference type="STRING" id="441119.SAMN04488047_1118"/>
<dbReference type="InterPro" id="IPR032710">
    <property type="entry name" value="NTF2-like_dom_sf"/>
</dbReference>
<organism evidence="2 3">
    <name type="scientific">Tranquillimonas alkanivorans</name>
    <dbReference type="NCBI Taxonomy" id="441119"/>
    <lineage>
        <taxon>Bacteria</taxon>
        <taxon>Pseudomonadati</taxon>
        <taxon>Pseudomonadota</taxon>
        <taxon>Alphaproteobacteria</taxon>
        <taxon>Rhodobacterales</taxon>
        <taxon>Roseobacteraceae</taxon>
        <taxon>Tranquillimonas</taxon>
    </lineage>
</organism>
<dbReference type="InterPro" id="IPR046860">
    <property type="entry name" value="SnoaL_5"/>
</dbReference>
<gene>
    <name evidence="2" type="ORF">SAMN04488047_1118</name>
</gene>
<feature type="domain" description="SnoaL-like" evidence="1">
    <location>
        <begin position="6"/>
        <end position="123"/>
    </location>
</feature>
<dbReference type="RefSeq" id="WP_093422869.1">
    <property type="nucleotide sequence ID" value="NZ_FOXA01000011.1"/>
</dbReference>
<evidence type="ECO:0000259" key="1">
    <source>
        <dbReference type="Pfam" id="PF20409"/>
    </source>
</evidence>
<dbReference type="EMBL" id="FOXA01000011">
    <property type="protein sequence ID" value="SFP69831.1"/>
    <property type="molecule type" value="Genomic_DNA"/>
</dbReference>
<protein>
    <submittedName>
        <fullName evidence="2">Ketosteroid isomerase-related protein</fullName>
    </submittedName>
</protein>